<dbReference type="GeneID" id="94429784"/>
<proteinExistence type="predicted"/>
<keyword evidence="2" id="KW-1185">Reference proteome</keyword>
<gene>
    <name evidence="1" type="ORF">CSUI_006413</name>
</gene>
<protein>
    <submittedName>
        <fullName evidence="1">Uncharacterized protein</fullName>
    </submittedName>
</protein>
<evidence type="ECO:0000313" key="1">
    <source>
        <dbReference type="EMBL" id="PHJ19760.1"/>
    </source>
</evidence>
<comment type="caution">
    <text evidence="1">The sequence shown here is derived from an EMBL/GenBank/DDBJ whole genome shotgun (WGS) entry which is preliminary data.</text>
</comment>
<dbReference type="VEuPathDB" id="ToxoDB:CSUI_006413"/>
<dbReference type="RefSeq" id="XP_067921456.1">
    <property type="nucleotide sequence ID" value="XM_068066573.1"/>
</dbReference>
<organism evidence="1 2">
    <name type="scientific">Cystoisospora suis</name>
    <dbReference type="NCBI Taxonomy" id="483139"/>
    <lineage>
        <taxon>Eukaryota</taxon>
        <taxon>Sar</taxon>
        <taxon>Alveolata</taxon>
        <taxon>Apicomplexa</taxon>
        <taxon>Conoidasida</taxon>
        <taxon>Coccidia</taxon>
        <taxon>Eucoccidiorida</taxon>
        <taxon>Eimeriorina</taxon>
        <taxon>Sarcocystidae</taxon>
        <taxon>Cystoisospora</taxon>
    </lineage>
</organism>
<evidence type="ECO:0000313" key="2">
    <source>
        <dbReference type="Proteomes" id="UP000221165"/>
    </source>
</evidence>
<dbReference type="Proteomes" id="UP000221165">
    <property type="component" value="Unassembled WGS sequence"/>
</dbReference>
<name>A0A2C6KGZ5_9APIC</name>
<dbReference type="EMBL" id="MIGC01003243">
    <property type="protein sequence ID" value="PHJ19760.1"/>
    <property type="molecule type" value="Genomic_DNA"/>
</dbReference>
<sequence length="62" mass="7258">MFIRLPDSRLPSLLSLRCRIPPVCRRIPEITGKSQIVPRLSQTHFQQQGRQSVFSGYDMCRR</sequence>
<reference evidence="1 2" key="1">
    <citation type="journal article" date="2017" name="Int. J. Parasitol.">
        <title>The genome of the protozoan parasite Cystoisospora suis and a reverse vaccinology approach to identify vaccine candidates.</title>
        <authorList>
            <person name="Palmieri N."/>
            <person name="Shrestha A."/>
            <person name="Ruttkowski B."/>
            <person name="Beck T."/>
            <person name="Vogl C."/>
            <person name="Tomley F."/>
            <person name="Blake D.P."/>
            <person name="Joachim A."/>
        </authorList>
    </citation>
    <scope>NUCLEOTIDE SEQUENCE [LARGE SCALE GENOMIC DNA]</scope>
    <source>
        <strain evidence="1 2">Wien I</strain>
    </source>
</reference>
<accession>A0A2C6KGZ5</accession>
<dbReference type="AlphaFoldDB" id="A0A2C6KGZ5"/>